<feature type="transmembrane region" description="Helical" evidence="1">
    <location>
        <begin position="208"/>
        <end position="241"/>
    </location>
</feature>
<dbReference type="NCBIfam" id="NF041043">
    <property type="entry name" value="BPSS1780_fam"/>
    <property type="match status" value="1"/>
</dbReference>
<proteinExistence type="predicted"/>
<feature type="transmembrane region" description="Helical" evidence="1">
    <location>
        <begin position="73"/>
        <end position="91"/>
    </location>
</feature>
<dbReference type="Proteomes" id="UP000254123">
    <property type="component" value="Unassembled WGS sequence"/>
</dbReference>
<feature type="transmembrane region" description="Helical" evidence="1">
    <location>
        <begin position="48"/>
        <end position="67"/>
    </location>
</feature>
<gene>
    <name evidence="3" type="ORF">NCTC10526_00205</name>
</gene>
<organism evidence="3 4">
    <name type="scientific">Psychrobacter phenylpyruvicus</name>
    <dbReference type="NCBI Taxonomy" id="29432"/>
    <lineage>
        <taxon>Bacteria</taxon>
        <taxon>Pseudomonadati</taxon>
        <taxon>Pseudomonadota</taxon>
        <taxon>Gammaproteobacteria</taxon>
        <taxon>Moraxellales</taxon>
        <taxon>Moraxellaceae</taxon>
        <taxon>Psychrobacter</taxon>
    </lineage>
</organism>
<sequence length="259" mass="28225">MSPNTPPPIPTDNYGYSLPNLLPEPRSCSAGSGVKWLTEAATLFKQRWLLWVGIGLFYLALIMVTQLSEYTSFIISLLSIIFMAGFIQGAATQATGGELKFGHLFAGFKTHFFPLIILILLYCLALFILVIIAVLFVAGLSSTGTAFADLGQYGESQVLEIIGLSLLMILMIIPAIMSIFFAPALVVLHDVKPLKAMEMSFKGCLKNIAPIIVYLIVGTIVFLVGSVITLAVGVVALIPIFMITYYTSYRDVWTDQPVS</sequence>
<evidence type="ECO:0000313" key="3">
    <source>
        <dbReference type="EMBL" id="SUD89899.1"/>
    </source>
</evidence>
<dbReference type="InterPro" id="IPR057169">
    <property type="entry name" value="DUF7847"/>
</dbReference>
<accession>A0A379LH22</accession>
<keyword evidence="1" id="KW-0812">Transmembrane</keyword>
<keyword evidence="1" id="KW-0472">Membrane</keyword>
<name>A0A379LH22_9GAMM</name>
<keyword evidence="4" id="KW-1185">Reference proteome</keyword>
<dbReference type="Pfam" id="PF25231">
    <property type="entry name" value="DUF7847"/>
    <property type="match status" value="1"/>
</dbReference>
<evidence type="ECO:0000256" key="1">
    <source>
        <dbReference type="SAM" id="Phobius"/>
    </source>
</evidence>
<feature type="transmembrane region" description="Helical" evidence="1">
    <location>
        <begin position="112"/>
        <end position="141"/>
    </location>
</feature>
<dbReference type="EMBL" id="UGVC01000001">
    <property type="protein sequence ID" value="SUD89899.1"/>
    <property type="molecule type" value="Genomic_DNA"/>
</dbReference>
<dbReference type="STRING" id="1123034.GCA_000685805_01104"/>
<protein>
    <submittedName>
        <fullName evidence="3">Predicted integral membrane protein</fullName>
    </submittedName>
</protein>
<feature type="domain" description="DUF7847" evidence="2">
    <location>
        <begin position="70"/>
        <end position="233"/>
    </location>
</feature>
<feature type="transmembrane region" description="Helical" evidence="1">
    <location>
        <begin position="161"/>
        <end position="188"/>
    </location>
</feature>
<keyword evidence="1" id="KW-1133">Transmembrane helix</keyword>
<dbReference type="InterPro" id="IPR047798">
    <property type="entry name" value="BPSS1780-like"/>
</dbReference>
<dbReference type="RefSeq" id="WP_051584389.1">
    <property type="nucleotide sequence ID" value="NZ_CAJHAQ010000001.1"/>
</dbReference>
<evidence type="ECO:0000313" key="4">
    <source>
        <dbReference type="Proteomes" id="UP000254123"/>
    </source>
</evidence>
<reference evidence="3 4" key="1">
    <citation type="submission" date="2018-06" db="EMBL/GenBank/DDBJ databases">
        <authorList>
            <consortium name="Pathogen Informatics"/>
            <person name="Doyle S."/>
        </authorList>
    </citation>
    <scope>NUCLEOTIDE SEQUENCE [LARGE SCALE GENOMIC DNA]</scope>
    <source>
        <strain evidence="3 4">NCTC10526</strain>
    </source>
</reference>
<dbReference type="AlphaFoldDB" id="A0A379LH22"/>
<evidence type="ECO:0000259" key="2">
    <source>
        <dbReference type="Pfam" id="PF25231"/>
    </source>
</evidence>